<reference evidence="2" key="1">
    <citation type="submission" date="2014-02" db="EMBL/GenBank/DDBJ databases">
        <title>The Genome Sequence of Trichophyton rubrum (morphotype fischeri) CBS 288.86.</title>
        <authorList>
            <consortium name="The Broad Institute Genomics Platform"/>
            <person name="Cuomo C.A."/>
            <person name="White T.C."/>
            <person name="Graser Y."/>
            <person name="Martinez-Rossi N."/>
            <person name="Heitman J."/>
            <person name="Young S.K."/>
            <person name="Zeng Q."/>
            <person name="Gargeya S."/>
            <person name="Abouelleil A."/>
            <person name="Alvarado L."/>
            <person name="Chapman S.B."/>
            <person name="Gainer-Dewar J."/>
            <person name="Goldberg J."/>
            <person name="Griggs A."/>
            <person name="Gujja S."/>
            <person name="Hansen M."/>
            <person name="Howarth C."/>
            <person name="Imamovic A."/>
            <person name="Larimer J."/>
            <person name="Martinez D."/>
            <person name="Murphy C."/>
            <person name="Pearson M.D."/>
            <person name="Persinoti G."/>
            <person name="Poon T."/>
            <person name="Priest M."/>
            <person name="Roberts A.D."/>
            <person name="Saif S."/>
            <person name="Shea T.D."/>
            <person name="Sykes S.N."/>
            <person name="Wortman J."/>
            <person name="Nusbaum C."/>
            <person name="Birren B."/>
        </authorList>
    </citation>
    <scope>NUCLEOTIDE SEQUENCE [LARGE SCALE GENOMIC DNA]</scope>
    <source>
        <strain evidence="2">CBS 288.86</strain>
    </source>
</reference>
<proteinExistence type="predicted"/>
<name>A0A022WD73_TRIRU</name>
<evidence type="ECO:0000256" key="1">
    <source>
        <dbReference type="SAM" id="MobiDB-lite"/>
    </source>
</evidence>
<protein>
    <submittedName>
        <fullName evidence="2">Uncharacterized protein</fullName>
    </submittedName>
</protein>
<gene>
    <name evidence="2" type="ORF">H103_01458</name>
</gene>
<sequence length="158" mass="17029">MNDIIYGDQFAPLTTYVPITYAYAIALVTCQSYKRGLLFLPQGLFSKDKPIKQPAKKAPSSKNIPKSLSLKENHRHSPATVKMFTNTPNGTFLVLAPQSHTVAQLNMATSKPAAADAPVDIDTQAANVEAPGKTKRSDSNPFIPAIGAKGFTFLRLGP</sequence>
<organism evidence="2">
    <name type="scientific">Trichophyton rubrum CBS 288.86</name>
    <dbReference type="NCBI Taxonomy" id="1215330"/>
    <lineage>
        <taxon>Eukaryota</taxon>
        <taxon>Fungi</taxon>
        <taxon>Dikarya</taxon>
        <taxon>Ascomycota</taxon>
        <taxon>Pezizomycotina</taxon>
        <taxon>Eurotiomycetes</taxon>
        <taxon>Eurotiomycetidae</taxon>
        <taxon>Onygenales</taxon>
        <taxon>Arthrodermataceae</taxon>
        <taxon>Trichophyton</taxon>
    </lineage>
</organism>
<accession>A0A022WD73</accession>
<dbReference type="HOGENOM" id="CLU_1670649_0_0_1"/>
<dbReference type="Proteomes" id="UP000023758">
    <property type="component" value="Unassembled WGS sequence"/>
</dbReference>
<dbReference type="EMBL" id="KK207728">
    <property type="protein sequence ID" value="EZF56076.1"/>
    <property type="molecule type" value="Genomic_DNA"/>
</dbReference>
<evidence type="ECO:0000313" key="2">
    <source>
        <dbReference type="EMBL" id="EZF56076.1"/>
    </source>
</evidence>
<dbReference type="OrthoDB" id="4168528at2759"/>
<dbReference type="AlphaFoldDB" id="A0A022WD73"/>
<feature type="region of interest" description="Disordered" evidence="1">
    <location>
        <begin position="50"/>
        <end position="72"/>
    </location>
</feature>